<dbReference type="KEGG" id="dak:DaAHT2_2601"/>
<dbReference type="Proteomes" id="UP000001508">
    <property type="component" value="Chromosome"/>
</dbReference>
<gene>
    <name evidence="1" type="ordered locus">DaAHT2_2601</name>
</gene>
<dbReference type="eggNOG" id="COG4422">
    <property type="taxonomic scope" value="Bacteria"/>
</dbReference>
<dbReference type="OrthoDB" id="9787478at2"/>
<dbReference type="HOGENOM" id="CLU_054184_0_1_7"/>
<dbReference type="RefSeq" id="WP_013164768.1">
    <property type="nucleotide sequence ID" value="NC_014216.1"/>
</dbReference>
<accession>D6Z102</accession>
<sequence length="258" mass="29525">MGTNRIEWTERTWNPTIGCSQISPGCNNCYAEAMAKRLKGMGTKGYENGFRLTLLPDRLNEPLSRKKPTLYFVNSMSDLFHGKVPFSYIDQVINVIERSPQHTFQILTKRAKRMANYFSGKHVPENTWLGVTVENKSHGLPRLDELRKISASIRFLSIEPLLEDLGTVNLDGIDWVIVGGESGPKARLMQKEWVCNIREQCQLQSVAFFFKQWGGWGADGVRRNKKKNGRELDGQVWNQTPKISRQHEPIKTRMGGTW</sequence>
<proteinExistence type="predicted"/>
<dbReference type="Pfam" id="PF07505">
    <property type="entry name" value="DUF5131"/>
    <property type="match status" value="1"/>
</dbReference>
<protein>
    <submittedName>
        <fullName evidence="1">Gp37Gp68 family protein</fullName>
    </submittedName>
</protein>
<dbReference type="AlphaFoldDB" id="D6Z102"/>
<dbReference type="InParanoid" id="D6Z102"/>
<evidence type="ECO:0000313" key="2">
    <source>
        <dbReference type="Proteomes" id="UP000001508"/>
    </source>
</evidence>
<evidence type="ECO:0000313" key="1">
    <source>
        <dbReference type="EMBL" id="ADH87262.1"/>
    </source>
</evidence>
<dbReference type="InterPro" id="IPR011101">
    <property type="entry name" value="DUF5131"/>
</dbReference>
<organism evidence="1 2">
    <name type="scientific">Desulfurivibrio alkaliphilus (strain DSM 19089 / UNIQEM U267 / AHT2)</name>
    <dbReference type="NCBI Taxonomy" id="589865"/>
    <lineage>
        <taxon>Bacteria</taxon>
        <taxon>Pseudomonadati</taxon>
        <taxon>Thermodesulfobacteriota</taxon>
        <taxon>Desulfobulbia</taxon>
        <taxon>Desulfobulbales</taxon>
        <taxon>Desulfobulbaceae</taxon>
        <taxon>Desulfurivibrio</taxon>
    </lineage>
</organism>
<keyword evidence="2" id="KW-1185">Reference proteome</keyword>
<dbReference type="EMBL" id="CP001940">
    <property type="protein sequence ID" value="ADH87262.1"/>
    <property type="molecule type" value="Genomic_DNA"/>
</dbReference>
<dbReference type="STRING" id="589865.DaAHT2_2601"/>
<name>D6Z102_DESAT</name>
<reference evidence="2" key="1">
    <citation type="submission" date="2010-02" db="EMBL/GenBank/DDBJ databases">
        <title>Complete sequence of Desulfurivibrio alkaliphilus AHT2.</title>
        <authorList>
            <consortium name="US DOE Joint Genome Institute"/>
            <person name="Pitluck S."/>
            <person name="Chertkov O."/>
            <person name="Detter J.C."/>
            <person name="Han C."/>
            <person name="Tapia R."/>
            <person name="Larimer F."/>
            <person name="Land M."/>
            <person name="Hauser L."/>
            <person name="Kyrpides N."/>
            <person name="Mikhailova N."/>
            <person name="Sorokin D.Y."/>
            <person name="Muyzer G."/>
            <person name="Woyke T."/>
        </authorList>
    </citation>
    <scope>NUCLEOTIDE SEQUENCE [LARGE SCALE GENOMIC DNA]</scope>
    <source>
        <strain evidence="2">DSM 19089 / UNIQEM U267 / AHT2</strain>
    </source>
</reference>